<dbReference type="Pfam" id="PF21762">
    <property type="entry name" value="DEDDh_C"/>
    <property type="match status" value="1"/>
</dbReference>
<feature type="domain" description="Gfd2/YDR514C-like C-terminal" evidence="2">
    <location>
        <begin position="293"/>
        <end position="476"/>
    </location>
</feature>
<feature type="region of interest" description="Disordered" evidence="1">
    <location>
        <begin position="495"/>
        <end position="517"/>
    </location>
</feature>
<comment type="caution">
    <text evidence="3">The sequence shown here is derived from an EMBL/GenBank/DDBJ whole genome shotgun (WGS) entry which is preliminary data.</text>
</comment>
<dbReference type="InterPro" id="IPR040151">
    <property type="entry name" value="Gfd2/YDR514C-like"/>
</dbReference>
<protein>
    <recommendedName>
        <fullName evidence="2">Gfd2/YDR514C-like C-terminal domain-containing protein</fullName>
    </recommendedName>
</protein>
<dbReference type="EMBL" id="SRPY01000136">
    <property type="protein sequence ID" value="KAG5928092.1"/>
    <property type="molecule type" value="Genomic_DNA"/>
</dbReference>
<dbReference type="Proteomes" id="UP000811619">
    <property type="component" value="Unassembled WGS sequence"/>
</dbReference>
<gene>
    <name evidence="3" type="ORF">E4U42_001252</name>
</gene>
<dbReference type="OrthoDB" id="5953249at2759"/>
<dbReference type="Gene3D" id="3.30.420.10">
    <property type="entry name" value="Ribonuclease H-like superfamily/Ribonuclease H"/>
    <property type="match status" value="1"/>
</dbReference>
<name>A0A8K0NKE2_9HYPO</name>
<reference evidence="3" key="1">
    <citation type="journal article" date="2020" name="bioRxiv">
        <title>Whole genome comparisons of ergot fungi reveals the divergence and evolution of species within the genus Claviceps are the result of varying mechanisms driving genome evolution and host range expansion.</title>
        <authorList>
            <person name="Wyka S.A."/>
            <person name="Mondo S.J."/>
            <person name="Liu M."/>
            <person name="Dettman J."/>
            <person name="Nalam V."/>
            <person name="Broders K.D."/>
        </authorList>
    </citation>
    <scope>NUCLEOTIDE SEQUENCE</scope>
    <source>
        <strain evidence="3">CCC 489</strain>
    </source>
</reference>
<sequence length="517" mass="57398">MSDSQIQAQLDKLQEVLGKAITLDASRKPVTLGPETGVREKPSSSDWQEQHLAYGKSSRDSLPVRPVLVADGPAYEALDDSTLCIGDSLGAEVAFCPFENIERYPEQFIGRRNKPLAQPFFDAIGDRNTWRFFELYLPGDAQQSCLLVPTAQFVRFLEDVNAHLGTELRIPSGRNALHFSLAFGQGATPRPRYIGPRREKPRVLVDNRRVFDEDSAAFDAASEDDRQSWLASWERARVSPTGQRADADQRARLAAKRAAKRRRECEAMLGRVQARLGTSAGDGVCASTGKPAVFVSIDIEVLEEEPRSITEVGIAVLDTRDIRDRDAGPGGILWWEHVKAHHLVVRQYASHVNHKYVQGCPDKFRFGQSIFPNEWDLTDTLTAILDPYTRDAESDVLLVGHGVQCDVRYLAGAGYDVAQALASVDEIDTQILHQAWTAGTQPRRLQRVLSDLGIPYAYLHNAGNDAVYTLRALVTMGVEGPMPTGQTRRRPQLAGEHGLFDTGNNDKKDDDGAWNLW</sequence>
<dbReference type="AlphaFoldDB" id="A0A8K0NKE2"/>
<keyword evidence="4" id="KW-1185">Reference proteome</keyword>
<dbReference type="InterPro" id="IPR048519">
    <property type="entry name" value="Gfd2/YDR514C-like_C"/>
</dbReference>
<evidence type="ECO:0000259" key="2">
    <source>
        <dbReference type="Pfam" id="PF21762"/>
    </source>
</evidence>
<organism evidence="3 4">
    <name type="scientific">Claviceps africana</name>
    <dbReference type="NCBI Taxonomy" id="83212"/>
    <lineage>
        <taxon>Eukaryota</taxon>
        <taxon>Fungi</taxon>
        <taxon>Dikarya</taxon>
        <taxon>Ascomycota</taxon>
        <taxon>Pezizomycotina</taxon>
        <taxon>Sordariomycetes</taxon>
        <taxon>Hypocreomycetidae</taxon>
        <taxon>Hypocreales</taxon>
        <taxon>Clavicipitaceae</taxon>
        <taxon>Claviceps</taxon>
    </lineage>
</organism>
<dbReference type="PANTHER" id="PTHR28083">
    <property type="entry name" value="GOOD FOR FULL DBP5 ACTIVITY PROTEIN 2"/>
    <property type="match status" value="1"/>
</dbReference>
<dbReference type="SUPFAM" id="SSF53098">
    <property type="entry name" value="Ribonuclease H-like"/>
    <property type="match status" value="1"/>
</dbReference>
<feature type="region of interest" description="Disordered" evidence="1">
    <location>
        <begin position="28"/>
        <end position="47"/>
    </location>
</feature>
<dbReference type="GO" id="GO:0003676">
    <property type="term" value="F:nucleic acid binding"/>
    <property type="evidence" value="ECO:0007669"/>
    <property type="project" value="InterPro"/>
</dbReference>
<dbReference type="InterPro" id="IPR012337">
    <property type="entry name" value="RNaseH-like_sf"/>
</dbReference>
<evidence type="ECO:0000313" key="4">
    <source>
        <dbReference type="Proteomes" id="UP000811619"/>
    </source>
</evidence>
<accession>A0A8K0NKE2</accession>
<dbReference type="GO" id="GO:0005634">
    <property type="term" value="C:nucleus"/>
    <property type="evidence" value="ECO:0007669"/>
    <property type="project" value="TreeGrafter"/>
</dbReference>
<proteinExistence type="predicted"/>
<dbReference type="InterPro" id="IPR036397">
    <property type="entry name" value="RNaseH_sf"/>
</dbReference>
<evidence type="ECO:0000313" key="3">
    <source>
        <dbReference type="EMBL" id="KAG5928092.1"/>
    </source>
</evidence>
<dbReference type="PANTHER" id="PTHR28083:SF1">
    <property type="entry name" value="GOOD FOR FULL DBP5 ACTIVITY PROTEIN 2"/>
    <property type="match status" value="1"/>
</dbReference>
<evidence type="ECO:0000256" key="1">
    <source>
        <dbReference type="SAM" id="MobiDB-lite"/>
    </source>
</evidence>